<evidence type="ECO:0000313" key="5">
    <source>
        <dbReference type="Proteomes" id="UP001281761"/>
    </source>
</evidence>
<dbReference type="PANTHER" id="PTHR10927">
    <property type="entry name" value="RIBOSOME MATURATION PROTEIN SBDS"/>
    <property type="match status" value="1"/>
</dbReference>
<dbReference type="SUPFAM" id="SSF89895">
    <property type="entry name" value="FYSH domain"/>
    <property type="match status" value="1"/>
</dbReference>
<dbReference type="EMBL" id="JARBJD010000011">
    <property type="protein sequence ID" value="KAK2962430.1"/>
    <property type="molecule type" value="Genomic_DNA"/>
</dbReference>
<dbReference type="InterPro" id="IPR019783">
    <property type="entry name" value="SDO1/SBDS_N"/>
</dbReference>
<dbReference type="SUPFAM" id="SSF109728">
    <property type="entry name" value="Hypothetical protein AF0491, middle domain"/>
    <property type="match status" value="1"/>
</dbReference>
<evidence type="ECO:0000259" key="3">
    <source>
        <dbReference type="Pfam" id="PF09377"/>
    </source>
</evidence>
<protein>
    <submittedName>
        <fullName evidence="4">Ribosome maturation protein SDO1 like protein</fullName>
    </submittedName>
</protein>
<sequence>MASKQQVCQLKRNGVTLEVLCKPGTVAKWKEGNLGIDNVILSDDIFKNHTKLERASDQDVETGTGHPRGMAAVEFILQNGEIALTTAERREKVEQRRREILGFINSYYVDPSTNLPHPIPRLETAMESFRYIIDPFRDGSEQALEVVEKMRDVLPIRKNVMEGTLFVPHKYLSQCQGIVKKYCDKGREKYDGKGCTMEIGVIPGNFDRVMAELNKVTHGEHELTFSTATAPKPAAAGSGKGKGAPKRGKK</sequence>
<dbReference type="InterPro" id="IPR037188">
    <property type="entry name" value="Sdo1/SBDS_central_sf"/>
</dbReference>
<feature type="compositionally biased region" description="Low complexity" evidence="1">
    <location>
        <begin position="228"/>
        <end position="237"/>
    </location>
</feature>
<accession>A0ABQ9YFD4</accession>
<feature type="region of interest" description="Disordered" evidence="1">
    <location>
        <begin position="226"/>
        <end position="250"/>
    </location>
</feature>
<proteinExistence type="predicted"/>
<gene>
    <name evidence="4" type="ORF">BLNAU_2673</name>
</gene>
<dbReference type="SUPFAM" id="SSF54980">
    <property type="entry name" value="EF-G C-terminal domain-like"/>
    <property type="match status" value="1"/>
</dbReference>
<reference evidence="4 5" key="1">
    <citation type="journal article" date="2022" name="bioRxiv">
        <title>Genomics of Preaxostyla Flagellates Illuminates Evolutionary Transitions and the Path Towards Mitochondrial Loss.</title>
        <authorList>
            <person name="Novak L.V.F."/>
            <person name="Treitli S.C."/>
            <person name="Pyrih J."/>
            <person name="Halakuc P."/>
            <person name="Pipaliya S.V."/>
            <person name="Vacek V."/>
            <person name="Brzon O."/>
            <person name="Soukal P."/>
            <person name="Eme L."/>
            <person name="Dacks J.B."/>
            <person name="Karnkowska A."/>
            <person name="Elias M."/>
            <person name="Hampl V."/>
        </authorList>
    </citation>
    <scope>NUCLEOTIDE SEQUENCE [LARGE SCALE GENOMIC DNA]</scope>
    <source>
        <strain evidence="4">NAU3</strain>
        <tissue evidence="4">Gut</tissue>
    </source>
</reference>
<evidence type="ECO:0000313" key="4">
    <source>
        <dbReference type="EMBL" id="KAK2962430.1"/>
    </source>
</evidence>
<dbReference type="Pfam" id="PF01172">
    <property type="entry name" value="SBDS_N"/>
    <property type="match status" value="1"/>
</dbReference>
<feature type="domain" description="Ribosome maturation protein SDO1/SBDS N-terminal" evidence="2">
    <location>
        <begin position="5"/>
        <end position="90"/>
    </location>
</feature>
<dbReference type="InterPro" id="IPR018978">
    <property type="entry name" value="SDO1/SBDS_central"/>
</dbReference>
<dbReference type="InterPro" id="IPR036786">
    <property type="entry name" value="Ribosome_mat_SBDS_N_sf"/>
</dbReference>
<dbReference type="InterPro" id="IPR035647">
    <property type="entry name" value="EFG_III/V"/>
</dbReference>
<dbReference type="Gene3D" id="1.10.10.900">
    <property type="entry name" value="SBDS protein C-terminal domain, subdomain 1"/>
    <property type="match status" value="1"/>
</dbReference>
<dbReference type="Proteomes" id="UP001281761">
    <property type="component" value="Unassembled WGS sequence"/>
</dbReference>
<dbReference type="Gene3D" id="3.30.1250.10">
    <property type="entry name" value="Ribosome maturation protein SBDS, N-terminal domain"/>
    <property type="match status" value="1"/>
</dbReference>
<dbReference type="Pfam" id="PF09377">
    <property type="entry name" value="SBDS_domain_II"/>
    <property type="match status" value="1"/>
</dbReference>
<name>A0ABQ9YFD4_9EUKA</name>
<organism evidence="4 5">
    <name type="scientific">Blattamonas nauphoetae</name>
    <dbReference type="NCBI Taxonomy" id="2049346"/>
    <lineage>
        <taxon>Eukaryota</taxon>
        <taxon>Metamonada</taxon>
        <taxon>Preaxostyla</taxon>
        <taxon>Oxymonadida</taxon>
        <taxon>Blattamonas</taxon>
    </lineage>
</organism>
<evidence type="ECO:0000256" key="1">
    <source>
        <dbReference type="SAM" id="MobiDB-lite"/>
    </source>
</evidence>
<dbReference type="InterPro" id="IPR039100">
    <property type="entry name" value="Sdo1/SBDS-like"/>
</dbReference>
<dbReference type="PANTHER" id="PTHR10927:SF4">
    <property type="entry name" value="RIBOSOME MATURATION PROTEIN SDO1 HOMOLOG"/>
    <property type="match status" value="1"/>
</dbReference>
<comment type="caution">
    <text evidence="4">The sequence shown here is derived from an EMBL/GenBank/DDBJ whole genome shotgun (WGS) entry which is preliminary data.</text>
</comment>
<keyword evidence="5" id="KW-1185">Reference proteome</keyword>
<feature type="domain" description="Ribosome maturation protein SDO1/SBDS central" evidence="3">
    <location>
        <begin position="98"/>
        <end position="157"/>
    </location>
</feature>
<evidence type="ECO:0000259" key="2">
    <source>
        <dbReference type="Pfam" id="PF01172"/>
    </source>
</evidence>